<dbReference type="PROSITE" id="PS50042">
    <property type="entry name" value="CNMP_BINDING_3"/>
    <property type="match status" value="1"/>
</dbReference>
<dbReference type="PANTHER" id="PTHR11712">
    <property type="entry name" value="POLYKETIDE SYNTHASE-RELATED"/>
    <property type="match status" value="1"/>
</dbReference>
<dbReference type="GO" id="GO:0004315">
    <property type="term" value="F:3-oxoacyl-[acyl-carrier-protein] synthase activity"/>
    <property type="evidence" value="ECO:0007669"/>
    <property type="project" value="UniProtKB-UniRule"/>
</dbReference>
<dbReference type="Gene3D" id="3.40.47.10">
    <property type="match status" value="1"/>
</dbReference>
<evidence type="ECO:0000256" key="5">
    <source>
        <dbReference type="ARBA" id="ARBA00022516"/>
    </source>
</evidence>
<evidence type="ECO:0000256" key="6">
    <source>
        <dbReference type="ARBA" id="ARBA00022679"/>
    </source>
</evidence>
<evidence type="ECO:0000256" key="3">
    <source>
        <dbReference type="ARBA" id="ARBA00012356"/>
    </source>
</evidence>
<keyword evidence="6 11" id="KW-0808">Transferase</keyword>
<feature type="active site" description="For beta-ketoacyl synthase activity" evidence="12">
    <location>
        <position position="164"/>
    </location>
</feature>
<evidence type="ECO:0000313" key="17">
    <source>
        <dbReference type="Proteomes" id="UP000430564"/>
    </source>
</evidence>
<dbReference type="UniPathway" id="UPA00094"/>
<feature type="domain" description="Cyclic nucleotide-binding" evidence="14">
    <location>
        <begin position="172"/>
        <end position="220"/>
    </location>
</feature>
<evidence type="ECO:0000256" key="13">
    <source>
        <dbReference type="RuleBase" id="RU003694"/>
    </source>
</evidence>
<dbReference type="InterPro" id="IPR020841">
    <property type="entry name" value="PKS_Beta-ketoAc_synthase_dom"/>
</dbReference>
<comment type="function">
    <text evidence="11">Involved in the type II fatty acid elongation cycle. Catalyzes the elongation of a wide range of acyl-ACP by the addition of two carbons from malonyl-ACP to an acyl acceptor. Can efficiently catalyze the conversion of palmitoleoyl-ACP (cis-hexadec-9-enoyl-ACP) to cis-vaccenoyl-ACP (cis-octadec-11-enoyl-ACP), an essential step in the thermal regulation of fatty acid composition.</text>
</comment>
<dbReference type="PROSITE" id="PS52004">
    <property type="entry name" value="KS3_2"/>
    <property type="match status" value="1"/>
</dbReference>
<dbReference type="AlphaFoldDB" id="A0A6I1EUG6"/>
<comment type="catalytic activity">
    <reaction evidence="11">
        <text>a fatty acyl-[ACP] + malonyl-[ACP] + H(+) = a 3-oxoacyl-[ACP] + holo-[ACP] + CO2</text>
        <dbReference type="Rhea" id="RHEA:22836"/>
        <dbReference type="Rhea" id="RHEA-COMP:9623"/>
        <dbReference type="Rhea" id="RHEA-COMP:9685"/>
        <dbReference type="Rhea" id="RHEA-COMP:9916"/>
        <dbReference type="Rhea" id="RHEA-COMP:14125"/>
        <dbReference type="ChEBI" id="CHEBI:15378"/>
        <dbReference type="ChEBI" id="CHEBI:16526"/>
        <dbReference type="ChEBI" id="CHEBI:64479"/>
        <dbReference type="ChEBI" id="CHEBI:78449"/>
        <dbReference type="ChEBI" id="CHEBI:78776"/>
        <dbReference type="ChEBI" id="CHEBI:138651"/>
    </reaction>
</comment>
<dbReference type="CDD" id="cd00834">
    <property type="entry name" value="KAS_I_II"/>
    <property type="match status" value="1"/>
</dbReference>
<protein>
    <recommendedName>
        <fullName evidence="4 11">3-oxoacyl-[acyl-carrier-protein] synthase 2</fullName>
        <ecNumber evidence="3 11">2.3.1.179</ecNumber>
    </recommendedName>
</protein>
<keyword evidence="9 11" id="KW-0275">Fatty acid biosynthesis</keyword>
<evidence type="ECO:0000256" key="9">
    <source>
        <dbReference type="ARBA" id="ARBA00023160"/>
    </source>
</evidence>
<dbReference type="Proteomes" id="UP000430564">
    <property type="component" value="Unassembled WGS sequence"/>
</dbReference>
<keyword evidence="5 11" id="KW-0444">Lipid biosynthesis</keyword>
<organism evidence="16 17">
    <name type="scientific">Sutterella seckii</name>
    <dbReference type="NCBI Taxonomy" id="1944635"/>
    <lineage>
        <taxon>Bacteria</taxon>
        <taxon>Pseudomonadati</taxon>
        <taxon>Pseudomonadota</taxon>
        <taxon>Betaproteobacteria</taxon>
        <taxon>Burkholderiales</taxon>
        <taxon>Sutterellaceae</taxon>
        <taxon>Sutterella</taxon>
    </lineage>
</organism>
<dbReference type="NCBIfam" id="TIGR03150">
    <property type="entry name" value="fabF"/>
    <property type="match status" value="1"/>
</dbReference>
<sequence>MMNRRVVVTGLGMVSPLGADLATSWKNALEGKSGIGRITAFDPSEFGCQIAGEVKDFDAAKYLGVKEVRRFDRFVHFGVAAGLMALEDSGLEITEENAPMTGVAIGAGIGGLPSICANNDAMVSRGPRRISPFMIPGCIINMVSGQLAIMKGLKGPNIAHVTACSTGLHAIGEAMYIIARGDADVMIAGGAEATVCKLGIGGFDAMHALSRRNDEPEKASRPFDVDRDGFVMGEGSGVLVLEELEHAKARGAKIYAEVVGYGLSGDAHHITTPATDGPVRCMRMALRHAGMNPDDIDYLNAHGTSTSVGDANEVKAIREVFGEHAKKLVVNSTKSMTGHLLGGAGGIESVFSVMAVAEQVSPPTINLDKVDPECEGIDFCANQARKMTIRAAMKNSFGFGGTNSTVIYKRYEA</sequence>
<proteinExistence type="inferred from homology"/>
<dbReference type="InterPro" id="IPR014031">
    <property type="entry name" value="Ketoacyl_synth_C"/>
</dbReference>
<reference evidence="16 17" key="1">
    <citation type="submission" date="2019-10" db="EMBL/GenBank/DDBJ databases">
        <title>Genome diversity of Sutterella seckii.</title>
        <authorList>
            <person name="Chaplin A.V."/>
            <person name="Sokolova S.R."/>
            <person name="Mosin K.A."/>
            <person name="Ivanova E.L."/>
            <person name="Kochetkova T.O."/>
            <person name="Goltsov A.Y."/>
            <person name="Trofimov D.Y."/>
            <person name="Efimov B.A."/>
        </authorList>
    </citation>
    <scope>NUCLEOTIDE SEQUENCE [LARGE SCALE GENOMIC DNA]</scope>
    <source>
        <strain evidence="16 17">ASD393</strain>
    </source>
</reference>
<dbReference type="RefSeq" id="WP_152157544.1">
    <property type="nucleotide sequence ID" value="NZ_WEHX01000005.1"/>
</dbReference>
<dbReference type="InterPro" id="IPR016039">
    <property type="entry name" value="Thiolase-like"/>
</dbReference>
<evidence type="ECO:0000256" key="4">
    <source>
        <dbReference type="ARBA" id="ARBA00014657"/>
    </source>
</evidence>
<dbReference type="SUPFAM" id="SSF53901">
    <property type="entry name" value="Thiolase-like"/>
    <property type="match status" value="2"/>
</dbReference>
<evidence type="ECO:0000256" key="12">
    <source>
        <dbReference type="PIRSR" id="PIRSR000447-1"/>
    </source>
</evidence>
<evidence type="ECO:0000259" key="14">
    <source>
        <dbReference type="PROSITE" id="PS50042"/>
    </source>
</evidence>
<dbReference type="PANTHER" id="PTHR11712:SF336">
    <property type="entry name" value="3-OXOACYL-[ACYL-CARRIER-PROTEIN] SYNTHASE, MITOCHONDRIAL"/>
    <property type="match status" value="1"/>
</dbReference>
<comment type="caution">
    <text evidence="16">The sequence shown here is derived from an EMBL/GenBank/DDBJ whole genome shotgun (WGS) entry which is preliminary data.</text>
</comment>
<comment type="catalytic activity">
    <reaction evidence="11">
        <text>(9Z)-hexadecenoyl-[ACP] + malonyl-[ACP] + H(+) = 3-oxo-(11Z)-octadecenoyl-[ACP] + holo-[ACP] + CO2</text>
        <dbReference type="Rhea" id="RHEA:55040"/>
        <dbReference type="Rhea" id="RHEA-COMP:9623"/>
        <dbReference type="Rhea" id="RHEA-COMP:9685"/>
        <dbReference type="Rhea" id="RHEA-COMP:10800"/>
        <dbReference type="Rhea" id="RHEA-COMP:14074"/>
        <dbReference type="ChEBI" id="CHEBI:15378"/>
        <dbReference type="ChEBI" id="CHEBI:16526"/>
        <dbReference type="ChEBI" id="CHEBI:64479"/>
        <dbReference type="ChEBI" id="CHEBI:78449"/>
        <dbReference type="ChEBI" id="CHEBI:83989"/>
        <dbReference type="ChEBI" id="CHEBI:138538"/>
        <dbReference type="EC" id="2.3.1.179"/>
    </reaction>
</comment>
<comment type="pathway">
    <text evidence="1 11">Lipid metabolism; fatty acid biosynthesis.</text>
</comment>
<evidence type="ECO:0000313" key="16">
    <source>
        <dbReference type="EMBL" id="KAB7662678.1"/>
    </source>
</evidence>
<dbReference type="SMART" id="SM00825">
    <property type="entry name" value="PKS_KS"/>
    <property type="match status" value="1"/>
</dbReference>
<feature type="domain" description="Ketosynthase family 3 (KS3)" evidence="15">
    <location>
        <begin position="3"/>
        <end position="410"/>
    </location>
</feature>
<evidence type="ECO:0000256" key="7">
    <source>
        <dbReference type="ARBA" id="ARBA00022832"/>
    </source>
</evidence>
<keyword evidence="10 11" id="KW-0012">Acyltransferase</keyword>
<gene>
    <name evidence="16" type="primary">fabF</name>
    <name evidence="16" type="ORF">GBM95_02000</name>
</gene>
<evidence type="ECO:0000256" key="1">
    <source>
        <dbReference type="ARBA" id="ARBA00005194"/>
    </source>
</evidence>
<evidence type="ECO:0000256" key="10">
    <source>
        <dbReference type="ARBA" id="ARBA00023315"/>
    </source>
</evidence>
<dbReference type="NCBIfam" id="NF005589">
    <property type="entry name" value="PRK07314.1"/>
    <property type="match status" value="1"/>
</dbReference>
<dbReference type="InterPro" id="IPR000595">
    <property type="entry name" value="cNMP-bd_dom"/>
</dbReference>
<dbReference type="FunFam" id="3.40.47.10:FF:000009">
    <property type="entry name" value="3-oxoacyl-[acyl-carrier-protein] synthase 2"/>
    <property type="match status" value="1"/>
</dbReference>
<evidence type="ECO:0000259" key="15">
    <source>
        <dbReference type="PROSITE" id="PS52004"/>
    </source>
</evidence>
<dbReference type="OrthoDB" id="9808669at2"/>
<comment type="similarity">
    <text evidence="2 11 13">Belongs to the thiolase-like superfamily. Beta-ketoacyl-ACP synthases family.</text>
</comment>
<keyword evidence="8" id="KW-0443">Lipid metabolism</keyword>
<dbReference type="PIRSF" id="PIRSF000447">
    <property type="entry name" value="KAS_II"/>
    <property type="match status" value="1"/>
</dbReference>
<keyword evidence="7" id="KW-0276">Fatty acid metabolism</keyword>
<dbReference type="GO" id="GO:0006633">
    <property type="term" value="P:fatty acid biosynthetic process"/>
    <property type="evidence" value="ECO:0007669"/>
    <property type="project" value="UniProtKB-UniRule"/>
</dbReference>
<dbReference type="Pfam" id="PF00109">
    <property type="entry name" value="ketoacyl-synt"/>
    <property type="match status" value="1"/>
</dbReference>
<dbReference type="InterPro" id="IPR017568">
    <property type="entry name" value="3-oxoacyl-ACP_synth-2"/>
</dbReference>
<dbReference type="NCBIfam" id="NF004970">
    <property type="entry name" value="PRK06333.1"/>
    <property type="match status" value="1"/>
</dbReference>
<evidence type="ECO:0000256" key="8">
    <source>
        <dbReference type="ARBA" id="ARBA00023098"/>
    </source>
</evidence>
<dbReference type="GO" id="GO:0005829">
    <property type="term" value="C:cytosol"/>
    <property type="evidence" value="ECO:0007669"/>
    <property type="project" value="TreeGrafter"/>
</dbReference>
<dbReference type="InterPro" id="IPR014030">
    <property type="entry name" value="Ketoacyl_synth_N"/>
</dbReference>
<dbReference type="EC" id="2.3.1.179" evidence="3 11"/>
<dbReference type="EMBL" id="WEHX01000005">
    <property type="protein sequence ID" value="KAB7662678.1"/>
    <property type="molecule type" value="Genomic_DNA"/>
</dbReference>
<name>A0A6I1EUG6_9BURK</name>
<dbReference type="InterPro" id="IPR000794">
    <property type="entry name" value="Beta-ketoacyl_synthase"/>
</dbReference>
<accession>A0A6I1EUG6</accession>
<dbReference type="Pfam" id="PF02801">
    <property type="entry name" value="Ketoacyl-synt_C"/>
    <property type="match status" value="1"/>
</dbReference>
<evidence type="ECO:0000256" key="2">
    <source>
        <dbReference type="ARBA" id="ARBA00008467"/>
    </source>
</evidence>
<evidence type="ECO:0000256" key="11">
    <source>
        <dbReference type="PIRNR" id="PIRNR000447"/>
    </source>
</evidence>